<dbReference type="EMBL" id="CM007901">
    <property type="protein sequence ID" value="OTG04791.1"/>
    <property type="molecule type" value="Genomic_DNA"/>
</dbReference>
<accession>A0A251T4G5</accession>
<feature type="compositionally biased region" description="Basic and acidic residues" evidence="1">
    <location>
        <begin position="35"/>
        <end position="46"/>
    </location>
</feature>
<sequence length="123" mass="14153">MCYTIDSQSSTILEPTFQMDQLHDPADFLQPMRNTRKELKKQRGEDPNEPQIPTTARQRRPEMPRRTSYQHHVYSSQPENDVLSSQEALQDTVNIVKHAMEIIHLLTGHEATSQCIFPASGHI</sequence>
<dbReference type="AlphaFoldDB" id="A0A251T4G5"/>
<evidence type="ECO:0000313" key="2">
    <source>
        <dbReference type="EMBL" id="OTG04791.1"/>
    </source>
</evidence>
<evidence type="ECO:0000313" key="3">
    <source>
        <dbReference type="Proteomes" id="UP000215914"/>
    </source>
</evidence>
<keyword evidence="3" id="KW-1185">Reference proteome</keyword>
<name>A0A251T4G5_HELAN</name>
<evidence type="ECO:0000256" key="1">
    <source>
        <dbReference type="SAM" id="MobiDB-lite"/>
    </source>
</evidence>
<feature type="region of interest" description="Disordered" evidence="1">
    <location>
        <begin position="32"/>
        <end position="85"/>
    </location>
</feature>
<proteinExistence type="predicted"/>
<dbReference type="InParanoid" id="A0A251T4G5"/>
<reference evidence="3" key="1">
    <citation type="journal article" date="2017" name="Nature">
        <title>The sunflower genome provides insights into oil metabolism, flowering and Asterid evolution.</title>
        <authorList>
            <person name="Badouin H."/>
            <person name="Gouzy J."/>
            <person name="Grassa C.J."/>
            <person name="Murat F."/>
            <person name="Staton S.E."/>
            <person name="Cottret L."/>
            <person name="Lelandais-Briere C."/>
            <person name="Owens G.L."/>
            <person name="Carrere S."/>
            <person name="Mayjonade B."/>
            <person name="Legrand L."/>
            <person name="Gill N."/>
            <person name="Kane N.C."/>
            <person name="Bowers J.E."/>
            <person name="Hubner S."/>
            <person name="Bellec A."/>
            <person name="Berard A."/>
            <person name="Berges H."/>
            <person name="Blanchet N."/>
            <person name="Boniface M.C."/>
            <person name="Brunel D."/>
            <person name="Catrice O."/>
            <person name="Chaidir N."/>
            <person name="Claudel C."/>
            <person name="Donnadieu C."/>
            <person name="Faraut T."/>
            <person name="Fievet G."/>
            <person name="Helmstetter N."/>
            <person name="King M."/>
            <person name="Knapp S.J."/>
            <person name="Lai Z."/>
            <person name="Le Paslier M.C."/>
            <person name="Lippi Y."/>
            <person name="Lorenzon L."/>
            <person name="Mandel J.R."/>
            <person name="Marage G."/>
            <person name="Marchand G."/>
            <person name="Marquand E."/>
            <person name="Bret-Mestries E."/>
            <person name="Morien E."/>
            <person name="Nambeesan S."/>
            <person name="Nguyen T."/>
            <person name="Pegot-Espagnet P."/>
            <person name="Pouilly N."/>
            <person name="Raftis F."/>
            <person name="Sallet E."/>
            <person name="Schiex T."/>
            <person name="Thomas J."/>
            <person name="Vandecasteele C."/>
            <person name="Vares D."/>
            <person name="Vear F."/>
            <person name="Vautrin S."/>
            <person name="Crespi M."/>
            <person name="Mangin B."/>
            <person name="Burke J.M."/>
            <person name="Salse J."/>
            <person name="Munos S."/>
            <person name="Vincourt P."/>
            <person name="Rieseberg L.H."/>
            <person name="Langlade N.B."/>
        </authorList>
    </citation>
    <scope>NUCLEOTIDE SEQUENCE [LARGE SCALE GENOMIC DNA]</scope>
    <source>
        <strain evidence="3">cv. SF193</strain>
    </source>
</reference>
<gene>
    <name evidence="2" type="ORF">HannXRQ_Chr12g0366341</name>
</gene>
<dbReference type="Proteomes" id="UP000215914">
    <property type="component" value="Chromosome 12"/>
</dbReference>
<feature type="compositionally biased region" description="Polar residues" evidence="1">
    <location>
        <begin position="73"/>
        <end position="85"/>
    </location>
</feature>
<protein>
    <submittedName>
        <fullName evidence="2">Uncharacterized protein</fullName>
    </submittedName>
</protein>
<organism evidence="2 3">
    <name type="scientific">Helianthus annuus</name>
    <name type="common">Common sunflower</name>
    <dbReference type="NCBI Taxonomy" id="4232"/>
    <lineage>
        <taxon>Eukaryota</taxon>
        <taxon>Viridiplantae</taxon>
        <taxon>Streptophyta</taxon>
        <taxon>Embryophyta</taxon>
        <taxon>Tracheophyta</taxon>
        <taxon>Spermatophyta</taxon>
        <taxon>Magnoliopsida</taxon>
        <taxon>eudicotyledons</taxon>
        <taxon>Gunneridae</taxon>
        <taxon>Pentapetalae</taxon>
        <taxon>asterids</taxon>
        <taxon>campanulids</taxon>
        <taxon>Asterales</taxon>
        <taxon>Asteraceae</taxon>
        <taxon>Asteroideae</taxon>
        <taxon>Heliantheae alliance</taxon>
        <taxon>Heliantheae</taxon>
        <taxon>Helianthus</taxon>
    </lineage>
</organism>